<keyword evidence="3" id="KW-0732">Signal</keyword>
<evidence type="ECO:0000313" key="8">
    <source>
        <dbReference type="Proteomes" id="UP000029641"/>
    </source>
</evidence>
<dbReference type="Proteomes" id="UP000029646">
    <property type="component" value="Unassembled WGS sequence"/>
</dbReference>
<feature type="domain" description="Alpha-L-rhamnosidase C-terminal" evidence="4">
    <location>
        <begin position="74"/>
        <end position="152"/>
    </location>
</feature>
<dbReference type="Proteomes" id="UP000030184">
    <property type="component" value="Unassembled WGS sequence"/>
</dbReference>
<dbReference type="InterPro" id="IPR012341">
    <property type="entry name" value="6hp_glycosidase-like_sf"/>
</dbReference>
<keyword evidence="5" id="KW-0326">Glycosidase</keyword>
<dbReference type="Proteomes" id="UP000029641">
    <property type="component" value="Unassembled WGS sequence"/>
</dbReference>
<evidence type="ECO:0000313" key="7">
    <source>
        <dbReference type="EMBL" id="GAL89772.1"/>
    </source>
</evidence>
<dbReference type="PROSITE" id="PS51257">
    <property type="entry name" value="PROKAR_LIPOPROTEIN"/>
    <property type="match status" value="1"/>
</dbReference>
<keyword evidence="9" id="KW-1185">Reference proteome</keyword>
<evidence type="ECO:0000313" key="6">
    <source>
        <dbReference type="EMBL" id="GAL70877.1"/>
    </source>
</evidence>
<dbReference type="GO" id="GO:0030596">
    <property type="term" value="F:alpha-L-rhamnosidase activity"/>
    <property type="evidence" value="ECO:0007669"/>
    <property type="project" value="UniProtKB-EC"/>
</dbReference>
<dbReference type="OrthoDB" id="9815108at2"/>
<evidence type="ECO:0000313" key="5">
    <source>
        <dbReference type="EMBL" id="GAL67238.1"/>
    </source>
</evidence>
<dbReference type="PANTHER" id="PTHR33307">
    <property type="entry name" value="ALPHA-RHAMNOSIDASE (EUROFUNG)"/>
    <property type="match status" value="1"/>
</dbReference>
<evidence type="ECO:0000259" key="4">
    <source>
        <dbReference type="Pfam" id="PF17390"/>
    </source>
</evidence>
<gene>
    <name evidence="5" type="ORF">JCM19301_1850</name>
    <name evidence="6" type="ORF">JCM19302_2040</name>
    <name evidence="7" type="ORF">JCM19538_3249</name>
</gene>
<dbReference type="Gene3D" id="1.50.10.10">
    <property type="match status" value="1"/>
</dbReference>
<dbReference type="Gene3D" id="2.60.420.10">
    <property type="entry name" value="Maltose phosphorylase, domain 3"/>
    <property type="match status" value="1"/>
</dbReference>
<dbReference type="EMBL" id="BBNY01000053">
    <property type="protein sequence ID" value="GAL89772.1"/>
    <property type="molecule type" value="Genomic_DNA"/>
</dbReference>
<dbReference type="STRING" id="504487.JCM19538_3249"/>
<protein>
    <recommendedName>
        <fullName evidence="2">alpha-L-rhamnosidase</fullName>
        <ecNumber evidence="2">3.2.1.40</ecNumber>
    </recommendedName>
</protein>
<reference evidence="9" key="1">
    <citation type="journal article" date="2014" name="Genome Announc.">
        <title>Draft Genome Sequence of Marine Flavobacterium Jejuia pallidilutea Strain 11shimoA1 and Pigmentation Mutants.</title>
        <authorList>
            <person name="Takatani N."/>
            <person name="Nakanishi M."/>
            <person name="Meirelles P."/>
            <person name="Mino S."/>
            <person name="Suda W."/>
            <person name="Oshima K."/>
            <person name="Hattori M."/>
            <person name="Ohkuma M."/>
            <person name="Hosokawa M."/>
            <person name="Miyashita K."/>
            <person name="Thompson F.L."/>
            <person name="Niwa A."/>
            <person name="Sawabe T."/>
            <person name="Sawabe T."/>
        </authorList>
    </citation>
    <scope>NUCLEOTIDE SEQUENCE [LARGE SCALE GENOMIC DNA]</scope>
    <source>
        <strain evidence="9">JCM 19538</strain>
    </source>
</reference>
<organism evidence="5 8">
    <name type="scientific">Jejuia pallidilutea</name>
    <dbReference type="NCBI Taxonomy" id="504487"/>
    <lineage>
        <taxon>Bacteria</taxon>
        <taxon>Pseudomonadati</taxon>
        <taxon>Bacteroidota</taxon>
        <taxon>Flavobacteriia</taxon>
        <taxon>Flavobacteriales</taxon>
        <taxon>Flavobacteriaceae</taxon>
        <taxon>Jejuia</taxon>
    </lineage>
</organism>
<dbReference type="RefSeq" id="WP_042243732.1">
    <property type="nucleotide sequence ID" value="NZ_BBNR01000008.1"/>
</dbReference>
<dbReference type="InterPro" id="IPR016007">
    <property type="entry name" value="Alpha_rhamnosid"/>
</dbReference>
<dbReference type="Pfam" id="PF17390">
    <property type="entry name" value="Bac_rhamnosid_C"/>
    <property type="match status" value="1"/>
</dbReference>
<accession>A0A090VT96</accession>
<dbReference type="GO" id="GO:0005975">
    <property type="term" value="P:carbohydrate metabolic process"/>
    <property type="evidence" value="ECO:0007669"/>
    <property type="project" value="InterPro"/>
</dbReference>
<dbReference type="eggNOG" id="COG3408">
    <property type="taxonomic scope" value="Bacteria"/>
</dbReference>
<evidence type="ECO:0000313" key="9">
    <source>
        <dbReference type="Proteomes" id="UP000030184"/>
    </source>
</evidence>
<evidence type="ECO:0000256" key="1">
    <source>
        <dbReference type="ARBA" id="ARBA00001445"/>
    </source>
</evidence>
<name>A0A090VT96_9FLAO</name>
<dbReference type="EC" id="3.2.1.40" evidence="2"/>
<proteinExistence type="predicted"/>
<comment type="catalytic activity">
    <reaction evidence="1">
        <text>Hydrolysis of terminal non-reducing alpha-L-rhamnose residues in alpha-L-rhamnosides.</text>
        <dbReference type="EC" id="3.2.1.40"/>
    </reaction>
</comment>
<dbReference type="InterPro" id="IPR035398">
    <property type="entry name" value="Bac_rhamnosid_C"/>
</dbReference>
<feature type="signal peptide" evidence="3">
    <location>
        <begin position="1"/>
        <end position="18"/>
    </location>
</feature>
<sequence length="157" mass="17967">MKPILSTLSILWIPLVIATVSCKTKQVEVKEWPSFGWMIKNGATTLPEGYKFTAYNMHHFMGAVDNFFYRHMVGINSDPSNPGFQNIILKPNFIKTMDFAKASYNSIHREIKAEWNKLNTNTYKYKIVIPANCKAQVILPKQKQVVKSGEHVFNVSL</sequence>
<evidence type="ECO:0000256" key="2">
    <source>
        <dbReference type="ARBA" id="ARBA00012652"/>
    </source>
</evidence>
<dbReference type="SUPFAM" id="SSF48208">
    <property type="entry name" value="Six-hairpin glycosidases"/>
    <property type="match status" value="1"/>
</dbReference>
<dbReference type="PANTHER" id="PTHR33307:SF6">
    <property type="entry name" value="ALPHA-RHAMNOSIDASE (EUROFUNG)-RELATED"/>
    <property type="match status" value="1"/>
</dbReference>
<comment type="caution">
    <text evidence="5">The sequence shown here is derived from an EMBL/GenBank/DDBJ whole genome shotgun (WGS) entry which is preliminary data.</text>
</comment>
<dbReference type="EMBL" id="BBNR01000008">
    <property type="protein sequence ID" value="GAL67238.1"/>
    <property type="molecule type" value="Genomic_DNA"/>
</dbReference>
<evidence type="ECO:0000256" key="3">
    <source>
        <dbReference type="SAM" id="SignalP"/>
    </source>
</evidence>
<feature type="chain" id="PRO_5010408364" description="alpha-L-rhamnosidase" evidence="3">
    <location>
        <begin position="19"/>
        <end position="157"/>
    </location>
</feature>
<dbReference type="EMBL" id="BBNS01000008">
    <property type="protein sequence ID" value="GAL70877.1"/>
    <property type="molecule type" value="Genomic_DNA"/>
</dbReference>
<keyword evidence="5" id="KW-0378">Hydrolase</keyword>
<dbReference type="InterPro" id="IPR008928">
    <property type="entry name" value="6-hairpin_glycosidase_sf"/>
</dbReference>
<dbReference type="AlphaFoldDB" id="A0A090VT96"/>